<reference evidence="1 2" key="1">
    <citation type="submission" date="2016-10" db="EMBL/GenBank/DDBJ databases">
        <authorList>
            <person name="Varghese N."/>
            <person name="Submissions S."/>
        </authorList>
    </citation>
    <scope>NUCLEOTIDE SEQUENCE [LARGE SCALE GENOMIC DNA]</scope>
    <source>
        <strain evidence="1 2">DSM 21822</strain>
    </source>
</reference>
<evidence type="ECO:0000313" key="2">
    <source>
        <dbReference type="Proteomes" id="UP000323300"/>
    </source>
</evidence>
<organism evidence="1 2">
    <name type="scientific">Neomesorhizobium albiziae</name>
    <dbReference type="NCBI Taxonomy" id="335020"/>
    <lineage>
        <taxon>Bacteria</taxon>
        <taxon>Pseudomonadati</taxon>
        <taxon>Pseudomonadota</taxon>
        <taxon>Alphaproteobacteria</taxon>
        <taxon>Hyphomicrobiales</taxon>
        <taxon>Phyllobacteriaceae</taxon>
        <taxon>Neomesorhizobium</taxon>
    </lineage>
</organism>
<protein>
    <submittedName>
        <fullName evidence="1">Uncharacterized protein</fullName>
    </submittedName>
</protein>
<accession>A0A1I3Z1G1</accession>
<name>A0A1I3Z1G1_9HYPH</name>
<dbReference type="AlphaFoldDB" id="A0A1I3Z1G1"/>
<proteinExistence type="predicted"/>
<dbReference type="OrthoDB" id="8100111at2"/>
<keyword evidence="2" id="KW-1185">Reference proteome</keyword>
<dbReference type="EMBL" id="FOSL01000005">
    <property type="protein sequence ID" value="SFK37912.1"/>
    <property type="molecule type" value="Genomic_DNA"/>
</dbReference>
<evidence type="ECO:0000313" key="1">
    <source>
        <dbReference type="EMBL" id="SFK37912.1"/>
    </source>
</evidence>
<dbReference type="Proteomes" id="UP000323300">
    <property type="component" value="Unassembled WGS sequence"/>
</dbReference>
<dbReference type="RefSeq" id="WP_149760317.1">
    <property type="nucleotide sequence ID" value="NZ_BSPE01000056.1"/>
</dbReference>
<sequence>MRRILSNQLQDDLVASFRTELQKNRIINIPVLAEQIRIRNEAENVALEDISEWLMHYAKSVSAPMVFEKSPLDA</sequence>
<gene>
    <name evidence="1" type="ORF">SAMN04488498_105315</name>
</gene>